<proteinExistence type="predicted"/>
<dbReference type="EMBL" id="CAMAPF010001015">
    <property type="protein sequence ID" value="CAH9139079.1"/>
    <property type="molecule type" value="Genomic_DNA"/>
</dbReference>
<dbReference type="PANTHER" id="PTHR31286:SF168">
    <property type="entry name" value="DUF4283 DOMAIN-CONTAINING PROTEIN"/>
    <property type="match status" value="1"/>
</dbReference>
<evidence type="ECO:0000313" key="3">
    <source>
        <dbReference type="EMBL" id="CAH9139079.1"/>
    </source>
</evidence>
<dbReference type="InterPro" id="IPR025558">
    <property type="entry name" value="DUF4283"/>
</dbReference>
<sequence length="529" mass="58931">MGRKKQGLGEESTARTTRASSRFDVLAVTEDDFPALISGMNAKNPDANSANKDMNPVLNQIAAKLTGLKEGDKPDSAPMASGSGVSVQPSGKHSAITAAPVAKAINPVSNATKVQVMLKQSAVHGLSSPLEAAVKVPEIAGAKIVGQNYMLADKPEAIAIPTAAGMDKKPWNTLFKDNRAPTHGIKLRFIEPKGSVLDFTNKVMPTMVEMWGHCLVGCFTGRFPGLKAVYELKEKWGVRCLVRPHDKGWIIFKFQNDADRMKVLNEGPYTIFGKLLMLKVLSEEFSFDDEEFLKVPIWVKLPNLPMQLWNEEAMSEVASMIGTPLTTDRITQERANHNFARVLVEVDVSKPPPLSFPIRLPSQKVFNQQVVYETFPNFCFHCKKYGHHPFICKELAEKELKEKNGKETNMDVAIIKVAGQDAVKETVEKRMEIEEDKLPNAQLAAEKILEETGNSMLVTDTVNQEVDDTLVEVYLDGKFYKIREDAKVDRSRMLIKIPGLSWLETIAKLEDLHPKGDPYWKNMIGKKKK</sequence>
<evidence type="ECO:0000256" key="1">
    <source>
        <dbReference type="SAM" id="MobiDB-lite"/>
    </source>
</evidence>
<feature type="region of interest" description="Disordered" evidence="1">
    <location>
        <begin position="69"/>
        <end position="91"/>
    </location>
</feature>
<dbReference type="Pfam" id="PF14111">
    <property type="entry name" value="DUF4283"/>
    <property type="match status" value="1"/>
</dbReference>
<accession>A0AAV0FTS8</accession>
<dbReference type="InterPro" id="IPR040256">
    <property type="entry name" value="At4g02000-like"/>
</dbReference>
<feature type="domain" description="DUF4283" evidence="2">
    <location>
        <begin position="209"/>
        <end position="288"/>
    </location>
</feature>
<gene>
    <name evidence="3" type="ORF">CEPIT_LOCUS37312</name>
</gene>
<keyword evidence="4" id="KW-1185">Reference proteome</keyword>
<dbReference type="Proteomes" id="UP001152523">
    <property type="component" value="Unassembled WGS sequence"/>
</dbReference>
<dbReference type="PANTHER" id="PTHR31286">
    <property type="entry name" value="GLYCINE-RICH CELL WALL STRUCTURAL PROTEIN 1.8-LIKE"/>
    <property type="match status" value="1"/>
</dbReference>
<evidence type="ECO:0000313" key="4">
    <source>
        <dbReference type="Proteomes" id="UP001152523"/>
    </source>
</evidence>
<dbReference type="AlphaFoldDB" id="A0AAV0FTS8"/>
<protein>
    <recommendedName>
        <fullName evidence="2">DUF4283 domain-containing protein</fullName>
    </recommendedName>
</protein>
<comment type="caution">
    <text evidence="3">The sequence shown here is derived from an EMBL/GenBank/DDBJ whole genome shotgun (WGS) entry which is preliminary data.</text>
</comment>
<organism evidence="3 4">
    <name type="scientific">Cuscuta epithymum</name>
    <dbReference type="NCBI Taxonomy" id="186058"/>
    <lineage>
        <taxon>Eukaryota</taxon>
        <taxon>Viridiplantae</taxon>
        <taxon>Streptophyta</taxon>
        <taxon>Embryophyta</taxon>
        <taxon>Tracheophyta</taxon>
        <taxon>Spermatophyta</taxon>
        <taxon>Magnoliopsida</taxon>
        <taxon>eudicotyledons</taxon>
        <taxon>Gunneridae</taxon>
        <taxon>Pentapetalae</taxon>
        <taxon>asterids</taxon>
        <taxon>lamiids</taxon>
        <taxon>Solanales</taxon>
        <taxon>Convolvulaceae</taxon>
        <taxon>Cuscuteae</taxon>
        <taxon>Cuscuta</taxon>
        <taxon>Cuscuta subgen. Cuscuta</taxon>
    </lineage>
</organism>
<evidence type="ECO:0000259" key="2">
    <source>
        <dbReference type="Pfam" id="PF14111"/>
    </source>
</evidence>
<feature type="region of interest" description="Disordered" evidence="1">
    <location>
        <begin position="1"/>
        <end position="21"/>
    </location>
</feature>
<reference evidence="3" key="1">
    <citation type="submission" date="2022-07" db="EMBL/GenBank/DDBJ databases">
        <authorList>
            <person name="Macas J."/>
            <person name="Novak P."/>
            <person name="Neumann P."/>
        </authorList>
    </citation>
    <scope>NUCLEOTIDE SEQUENCE</scope>
</reference>
<name>A0AAV0FTS8_9ASTE</name>